<feature type="signal peptide" evidence="7">
    <location>
        <begin position="1"/>
        <end position="28"/>
    </location>
</feature>
<dbReference type="Proteomes" id="UP000252015">
    <property type="component" value="Unassembled WGS sequence"/>
</dbReference>
<evidence type="ECO:0000313" key="9">
    <source>
        <dbReference type="Proteomes" id="UP000252015"/>
    </source>
</evidence>
<keyword evidence="7" id="KW-0732">Signal</keyword>
<keyword evidence="5" id="KW-1133">Transmembrane helix</keyword>
<organism evidence="8 9">
    <name type="scientific">Mycobacterium shimoidei</name>
    <dbReference type="NCBI Taxonomy" id="29313"/>
    <lineage>
        <taxon>Bacteria</taxon>
        <taxon>Bacillati</taxon>
        <taxon>Actinomycetota</taxon>
        <taxon>Actinomycetes</taxon>
        <taxon>Mycobacteriales</taxon>
        <taxon>Mycobacteriaceae</taxon>
        <taxon>Mycobacterium</taxon>
    </lineage>
</organism>
<dbReference type="GO" id="GO:0005886">
    <property type="term" value="C:plasma membrane"/>
    <property type="evidence" value="ECO:0007669"/>
    <property type="project" value="UniProtKB-SubCell"/>
</dbReference>
<evidence type="ECO:0000256" key="2">
    <source>
        <dbReference type="ARBA" id="ARBA00007531"/>
    </source>
</evidence>
<dbReference type="STRING" id="29313.BHQ16_11725"/>
<dbReference type="OrthoDB" id="3694999at2"/>
<proteinExistence type="inferred from homology"/>
<dbReference type="RefSeq" id="WP_069396300.1">
    <property type="nucleotide sequence ID" value="NZ_JACKUN010000042.1"/>
</dbReference>
<comment type="subcellular location">
    <subcellularLocation>
        <location evidence="1">Cell membrane</location>
    </subcellularLocation>
</comment>
<dbReference type="InterPro" id="IPR038468">
    <property type="entry name" value="MmpS_C"/>
</dbReference>
<keyword evidence="6" id="KW-0472">Membrane</keyword>
<feature type="chain" id="PRO_5014268329" evidence="7">
    <location>
        <begin position="29"/>
        <end position="116"/>
    </location>
</feature>
<sequence>MKGFAGRLLLVAAVVVALTVGISGTATAGSDKRTVRYQVTGNFPVADYISYQTDTGQWHEANVKLPWSTEFFDFGTAVFVISAQGPGSITCTISINGNVVSNTTATGQPARAACEH</sequence>
<evidence type="ECO:0000256" key="4">
    <source>
        <dbReference type="ARBA" id="ARBA00022692"/>
    </source>
</evidence>
<evidence type="ECO:0000256" key="7">
    <source>
        <dbReference type="SAM" id="SignalP"/>
    </source>
</evidence>
<name>A0A1E3TFF7_MYCSH</name>
<gene>
    <name evidence="8" type="ORF">MSP7336_03039</name>
</gene>
<dbReference type="Pfam" id="PF05423">
    <property type="entry name" value="Mycobact_memb"/>
    <property type="match status" value="1"/>
</dbReference>
<accession>A0A1E3TFF7</accession>
<evidence type="ECO:0000313" key="8">
    <source>
        <dbReference type="EMBL" id="SRX94778.1"/>
    </source>
</evidence>
<evidence type="ECO:0000256" key="5">
    <source>
        <dbReference type="ARBA" id="ARBA00022989"/>
    </source>
</evidence>
<reference evidence="8 9" key="1">
    <citation type="submission" date="2018-05" db="EMBL/GenBank/DDBJ databases">
        <authorList>
            <consortium name="IHU Genomes"/>
        </authorList>
    </citation>
    <scope>NUCLEOTIDE SEQUENCE [LARGE SCALE GENOMIC DNA]</scope>
    <source>
        <strain evidence="8 9">P7336</strain>
    </source>
</reference>
<keyword evidence="3" id="KW-1003">Cell membrane</keyword>
<dbReference type="Gene3D" id="2.60.40.2880">
    <property type="entry name" value="MmpS1-5, C-terminal soluble domain"/>
    <property type="match status" value="1"/>
</dbReference>
<evidence type="ECO:0000256" key="1">
    <source>
        <dbReference type="ARBA" id="ARBA00004236"/>
    </source>
</evidence>
<dbReference type="InterPro" id="IPR008693">
    <property type="entry name" value="MmpS"/>
</dbReference>
<keyword evidence="9" id="KW-1185">Reference proteome</keyword>
<dbReference type="EMBL" id="UEGW01000001">
    <property type="protein sequence ID" value="SRX94778.1"/>
    <property type="molecule type" value="Genomic_DNA"/>
</dbReference>
<protein>
    <submittedName>
        <fullName evidence="8">Uncharacterized protein</fullName>
    </submittedName>
</protein>
<comment type="similarity">
    <text evidence="2">Belongs to the MmpS family.</text>
</comment>
<evidence type="ECO:0000256" key="3">
    <source>
        <dbReference type="ARBA" id="ARBA00022475"/>
    </source>
</evidence>
<keyword evidence="4" id="KW-0812">Transmembrane</keyword>
<dbReference type="AlphaFoldDB" id="A0A1E3TFF7"/>
<evidence type="ECO:0000256" key="6">
    <source>
        <dbReference type="ARBA" id="ARBA00023136"/>
    </source>
</evidence>